<keyword evidence="2" id="KW-0812">Transmembrane</keyword>
<evidence type="ECO:0008006" key="5">
    <source>
        <dbReference type="Google" id="ProtNLM"/>
    </source>
</evidence>
<organism evidence="3 4">
    <name type="scientific">Sphagnum jensenii</name>
    <dbReference type="NCBI Taxonomy" id="128206"/>
    <lineage>
        <taxon>Eukaryota</taxon>
        <taxon>Viridiplantae</taxon>
        <taxon>Streptophyta</taxon>
        <taxon>Embryophyta</taxon>
        <taxon>Bryophyta</taxon>
        <taxon>Sphagnophytina</taxon>
        <taxon>Sphagnopsida</taxon>
        <taxon>Sphagnales</taxon>
        <taxon>Sphagnaceae</taxon>
        <taxon>Sphagnum</taxon>
    </lineage>
</organism>
<proteinExistence type="predicted"/>
<feature type="transmembrane region" description="Helical" evidence="2">
    <location>
        <begin position="126"/>
        <end position="147"/>
    </location>
</feature>
<accession>A0ABP0VBK8</accession>
<dbReference type="Pfam" id="PF05656">
    <property type="entry name" value="DUF805"/>
    <property type="match status" value="1"/>
</dbReference>
<keyword evidence="2" id="KW-0472">Membrane</keyword>
<feature type="transmembrane region" description="Helical" evidence="2">
    <location>
        <begin position="159"/>
        <end position="183"/>
    </location>
</feature>
<dbReference type="InterPro" id="IPR008523">
    <property type="entry name" value="DUF805"/>
</dbReference>
<evidence type="ECO:0000313" key="3">
    <source>
        <dbReference type="EMBL" id="CAK9251824.1"/>
    </source>
</evidence>
<evidence type="ECO:0000313" key="4">
    <source>
        <dbReference type="Proteomes" id="UP001497444"/>
    </source>
</evidence>
<feature type="compositionally biased region" description="Acidic residues" evidence="1">
    <location>
        <begin position="67"/>
        <end position="79"/>
    </location>
</feature>
<feature type="compositionally biased region" description="Polar residues" evidence="1">
    <location>
        <begin position="1"/>
        <end position="24"/>
    </location>
</feature>
<sequence>MDDLQQPNLLTPQEETTQPVAPQDTNDHSPSLEVASPSTSDDSQVQPESGDTLSPPVDAQQIYPDTEASEPDPEVDNYQDETGMFSGRINRAGFLMAMLYSTLFYIISVALLVLVSKVAGVELNPFVVFIFVLLFILPIGVPVIGAITRRAHDMNKTLINVLFWTLAPLPIIVQVIGWLYLFIGSGTEGPNDYGEPYSGSLSVICVLFGK</sequence>
<dbReference type="EMBL" id="CAXAQS010000494">
    <property type="protein sequence ID" value="CAK9251824.1"/>
    <property type="molecule type" value="Genomic_DNA"/>
</dbReference>
<feature type="transmembrane region" description="Helical" evidence="2">
    <location>
        <begin position="94"/>
        <end position="114"/>
    </location>
</feature>
<feature type="region of interest" description="Disordered" evidence="1">
    <location>
        <begin position="1"/>
        <end position="81"/>
    </location>
</feature>
<dbReference type="PANTHER" id="PTHR34980:SF2">
    <property type="entry name" value="INNER MEMBRANE PROTEIN YHAH-RELATED"/>
    <property type="match status" value="1"/>
</dbReference>
<gene>
    <name evidence="3" type="ORF">CSSPJE1EN1_LOCUS27202</name>
</gene>
<reference evidence="3" key="1">
    <citation type="submission" date="2024-02" db="EMBL/GenBank/DDBJ databases">
        <authorList>
            <consortium name="ELIXIR-Norway"/>
            <consortium name="Elixir Norway"/>
        </authorList>
    </citation>
    <scope>NUCLEOTIDE SEQUENCE</scope>
</reference>
<name>A0ABP0VBK8_9BRYO</name>
<evidence type="ECO:0000256" key="1">
    <source>
        <dbReference type="SAM" id="MobiDB-lite"/>
    </source>
</evidence>
<feature type="compositionally biased region" description="Polar residues" evidence="1">
    <location>
        <begin position="36"/>
        <end position="52"/>
    </location>
</feature>
<dbReference type="Proteomes" id="UP001497444">
    <property type="component" value="Unassembled WGS sequence"/>
</dbReference>
<keyword evidence="4" id="KW-1185">Reference proteome</keyword>
<evidence type="ECO:0000256" key="2">
    <source>
        <dbReference type="SAM" id="Phobius"/>
    </source>
</evidence>
<dbReference type="PANTHER" id="PTHR34980">
    <property type="entry name" value="INNER MEMBRANE PROTEIN-RELATED-RELATED"/>
    <property type="match status" value="1"/>
</dbReference>
<keyword evidence="2" id="KW-1133">Transmembrane helix</keyword>
<comment type="caution">
    <text evidence="3">The sequence shown here is derived from an EMBL/GenBank/DDBJ whole genome shotgun (WGS) entry which is preliminary data.</text>
</comment>
<protein>
    <recommendedName>
        <fullName evidence="5">DUF805 domain-containing protein</fullName>
    </recommendedName>
</protein>